<reference evidence="10" key="1">
    <citation type="submission" date="2023-08" db="EMBL/GenBank/DDBJ databases">
        <title>Black Yeasts Isolated from many extreme environments.</title>
        <authorList>
            <person name="Coleine C."/>
            <person name="Stajich J.E."/>
            <person name="Selbmann L."/>
        </authorList>
    </citation>
    <scope>NUCLEOTIDE SEQUENCE</scope>
    <source>
        <strain evidence="10">CCFEE 5810</strain>
    </source>
</reference>
<evidence type="ECO:0000256" key="5">
    <source>
        <dbReference type="ARBA" id="ARBA00023125"/>
    </source>
</evidence>
<feature type="compositionally biased region" description="Basic and acidic residues" evidence="8">
    <location>
        <begin position="51"/>
        <end position="62"/>
    </location>
</feature>
<feature type="compositionally biased region" description="Polar residues" evidence="8">
    <location>
        <begin position="504"/>
        <end position="520"/>
    </location>
</feature>
<evidence type="ECO:0000256" key="4">
    <source>
        <dbReference type="ARBA" id="ARBA00023015"/>
    </source>
</evidence>
<dbReference type="GO" id="GO:0009267">
    <property type="term" value="P:cellular response to starvation"/>
    <property type="evidence" value="ECO:0007669"/>
    <property type="project" value="TreeGrafter"/>
</dbReference>
<feature type="domain" description="ERT1/acuK family PAS" evidence="9">
    <location>
        <begin position="468"/>
        <end position="656"/>
    </location>
</feature>
<dbReference type="EMBL" id="JAVRQU010000006">
    <property type="protein sequence ID" value="KAK5702000.1"/>
    <property type="molecule type" value="Genomic_DNA"/>
</dbReference>
<protein>
    <submittedName>
        <fullName evidence="10">Transcriptional regulator of nonfermentable carbon utilization</fullName>
    </submittedName>
</protein>
<evidence type="ECO:0000256" key="1">
    <source>
        <dbReference type="ARBA" id="ARBA00004123"/>
    </source>
</evidence>
<evidence type="ECO:0000256" key="7">
    <source>
        <dbReference type="ARBA" id="ARBA00023242"/>
    </source>
</evidence>
<feature type="compositionally biased region" description="Basic and acidic residues" evidence="8">
    <location>
        <begin position="24"/>
        <end position="38"/>
    </location>
</feature>
<dbReference type="InterPro" id="IPR050335">
    <property type="entry name" value="ERT1_acuK_gluconeogen_tf"/>
</dbReference>
<evidence type="ECO:0000313" key="11">
    <source>
        <dbReference type="Proteomes" id="UP001310594"/>
    </source>
</evidence>
<dbReference type="PANTHER" id="PTHR47659:SF1">
    <property type="entry name" value="TRANSCRIPTION ACTIVATOR OF GLUCONEOGENESIS ERT1"/>
    <property type="match status" value="1"/>
</dbReference>
<feature type="region of interest" description="Disordered" evidence="8">
    <location>
        <begin position="150"/>
        <end position="200"/>
    </location>
</feature>
<gene>
    <name evidence="10" type="primary">ERT1</name>
    <name evidence="10" type="ORF">LTR97_004818</name>
</gene>
<keyword evidence="3" id="KW-0862">Zinc</keyword>
<organism evidence="10 11">
    <name type="scientific">Elasticomyces elasticus</name>
    <dbReference type="NCBI Taxonomy" id="574655"/>
    <lineage>
        <taxon>Eukaryota</taxon>
        <taxon>Fungi</taxon>
        <taxon>Dikarya</taxon>
        <taxon>Ascomycota</taxon>
        <taxon>Pezizomycotina</taxon>
        <taxon>Dothideomycetes</taxon>
        <taxon>Dothideomycetidae</taxon>
        <taxon>Mycosphaerellales</taxon>
        <taxon>Teratosphaeriaceae</taxon>
        <taxon>Elasticomyces</taxon>
    </lineage>
</organism>
<dbReference type="PANTHER" id="PTHR47659">
    <property type="entry name" value="ZN(II)2CYS6 TRANSCRIPTION FACTOR (EUROFUNG)-RELATED"/>
    <property type="match status" value="1"/>
</dbReference>
<dbReference type="InterPro" id="IPR056751">
    <property type="entry name" value="PAS_13"/>
</dbReference>
<evidence type="ECO:0000256" key="8">
    <source>
        <dbReference type="SAM" id="MobiDB-lite"/>
    </source>
</evidence>
<dbReference type="AlphaFoldDB" id="A0AAN7WB74"/>
<keyword evidence="2" id="KW-0479">Metal-binding</keyword>
<feature type="compositionally biased region" description="Polar residues" evidence="8">
    <location>
        <begin position="39"/>
        <end position="49"/>
    </location>
</feature>
<dbReference type="GO" id="GO:0003700">
    <property type="term" value="F:DNA-binding transcription factor activity"/>
    <property type="evidence" value="ECO:0007669"/>
    <property type="project" value="TreeGrafter"/>
</dbReference>
<feature type="compositionally biased region" description="Polar residues" evidence="8">
    <location>
        <begin position="352"/>
        <end position="364"/>
    </location>
</feature>
<feature type="region of interest" description="Disordered" evidence="8">
    <location>
        <begin position="352"/>
        <end position="386"/>
    </location>
</feature>
<sequence length="658" mass="71880">MSPDAEDASQSPEPGFENEFDDMAVEKVERDSTEEKSPKGSTGSGQPTKPNLKDPSRPRDERPCLRCIKRGLQDQCHDGVRKKAKYLHDAPPEALMPGFAGNYQVGTPQLPAVPGAVQPHQNGLPMAQPTYYQQASPTNYQQYAQVAQQGQMGPPLMDPSTLVNDFNSQPSVETPTQYQSTSSQQVSPAQDLTNNVDSSGGLGNAGMNSFDSSFFDANDPSLFNFNVSDLNFGNHYGALEFGMLGHMSGAVGTPELDIINPMNNQGSLSYDASNGFSGTYGFNPALPSWQNIPSNTGSRQSSATGLWPAQGNGLDAYAIGEQGSLDQSPHSQGYSTSPELQYVQPELTQQPSLFRPNTSQTPQRKPSAFPGNPGQDQMSRKRRRDTAEIYSSVQTPYSYTQGFHALTAFLQKRFPPKKVLRIAKALANIRPSFISCNQSLDHGDLIFMEKCFQRTLFEYEDFVNHYGTPTVICRRTGEIAAVSKEFSLVTGWRRDVLLGKEPNLNVNTGGSPSGTQTGASSRGAATPRIPNVELDPGRPQPVFLAELLDEDSVVQFYDDFAELAFGASGTSIIGAPCSLLKYRTKEDPGWGPNDHLADDGKRIKRPSIVKQESLIKGEEGMNALGERDGRVDCSMCWTVKRDVFDIPMLIVMNFLPII</sequence>
<dbReference type="Proteomes" id="UP001310594">
    <property type="component" value="Unassembled WGS sequence"/>
</dbReference>
<evidence type="ECO:0000256" key="3">
    <source>
        <dbReference type="ARBA" id="ARBA00022833"/>
    </source>
</evidence>
<evidence type="ECO:0000256" key="6">
    <source>
        <dbReference type="ARBA" id="ARBA00023163"/>
    </source>
</evidence>
<keyword evidence="6" id="KW-0804">Transcription</keyword>
<comment type="subcellular location">
    <subcellularLocation>
        <location evidence="1">Nucleus</location>
    </subcellularLocation>
</comment>
<keyword evidence="4" id="KW-0805">Transcription regulation</keyword>
<comment type="caution">
    <text evidence="10">The sequence shown here is derived from an EMBL/GenBank/DDBJ whole genome shotgun (WGS) entry which is preliminary data.</text>
</comment>
<keyword evidence="5" id="KW-0238">DNA-binding</keyword>
<dbReference type="GO" id="GO:0046872">
    <property type="term" value="F:metal ion binding"/>
    <property type="evidence" value="ECO:0007669"/>
    <property type="project" value="UniProtKB-KW"/>
</dbReference>
<feature type="compositionally biased region" description="Polar residues" evidence="8">
    <location>
        <begin position="188"/>
        <end position="198"/>
    </location>
</feature>
<feature type="compositionally biased region" description="Polar residues" evidence="8">
    <location>
        <begin position="161"/>
        <end position="173"/>
    </location>
</feature>
<dbReference type="GO" id="GO:0000977">
    <property type="term" value="F:RNA polymerase II transcription regulatory region sequence-specific DNA binding"/>
    <property type="evidence" value="ECO:0007669"/>
    <property type="project" value="TreeGrafter"/>
</dbReference>
<proteinExistence type="predicted"/>
<evidence type="ECO:0000259" key="9">
    <source>
        <dbReference type="Pfam" id="PF24990"/>
    </source>
</evidence>
<feature type="region of interest" description="Disordered" evidence="8">
    <location>
        <begin position="1"/>
        <end position="62"/>
    </location>
</feature>
<dbReference type="GO" id="GO:0005634">
    <property type="term" value="C:nucleus"/>
    <property type="evidence" value="ECO:0007669"/>
    <property type="project" value="UniProtKB-SubCell"/>
</dbReference>
<dbReference type="Pfam" id="PF24990">
    <property type="entry name" value="PAS_13"/>
    <property type="match status" value="1"/>
</dbReference>
<feature type="region of interest" description="Disordered" evidence="8">
    <location>
        <begin position="503"/>
        <end position="535"/>
    </location>
</feature>
<keyword evidence="7" id="KW-0539">Nucleus</keyword>
<name>A0AAN7WB74_9PEZI</name>
<feature type="compositionally biased region" description="Low complexity" evidence="8">
    <location>
        <begin position="174"/>
        <end position="187"/>
    </location>
</feature>
<evidence type="ECO:0000313" key="10">
    <source>
        <dbReference type="EMBL" id="KAK5702000.1"/>
    </source>
</evidence>
<accession>A0AAN7WB74</accession>
<evidence type="ECO:0000256" key="2">
    <source>
        <dbReference type="ARBA" id="ARBA00022723"/>
    </source>
</evidence>